<evidence type="ECO:0000256" key="5">
    <source>
        <dbReference type="SAM" id="MobiDB-lite"/>
    </source>
</evidence>
<evidence type="ECO:0000313" key="7">
    <source>
        <dbReference type="EMBL" id="GIE03685.1"/>
    </source>
</evidence>
<gene>
    <name evidence="7" type="ORF">Adu01nite_50350</name>
</gene>
<dbReference type="InterPro" id="IPR004111">
    <property type="entry name" value="Repressor_TetR_C"/>
</dbReference>
<dbReference type="Gene3D" id="1.10.357.10">
    <property type="entry name" value="Tetracycline Repressor, domain 2"/>
    <property type="match status" value="1"/>
</dbReference>
<dbReference type="PANTHER" id="PTHR30055:SF151">
    <property type="entry name" value="TRANSCRIPTIONAL REGULATORY PROTEIN"/>
    <property type="match status" value="1"/>
</dbReference>
<dbReference type="Pfam" id="PF02909">
    <property type="entry name" value="TetR_C_1"/>
    <property type="match status" value="1"/>
</dbReference>
<comment type="caution">
    <text evidence="7">The sequence shown here is derived from an EMBL/GenBank/DDBJ whole genome shotgun (WGS) entry which is preliminary data.</text>
</comment>
<feature type="domain" description="HTH tetR-type" evidence="6">
    <location>
        <begin position="24"/>
        <end position="84"/>
    </location>
</feature>
<keyword evidence="3" id="KW-0804">Transcription</keyword>
<dbReference type="Proteomes" id="UP000637628">
    <property type="component" value="Unassembled WGS sequence"/>
</dbReference>
<keyword evidence="1" id="KW-0805">Transcription regulation</keyword>
<accession>A0ABQ3Z1K7</accession>
<keyword evidence="8" id="KW-1185">Reference proteome</keyword>
<evidence type="ECO:0000256" key="3">
    <source>
        <dbReference type="ARBA" id="ARBA00023163"/>
    </source>
</evidence>
<dbReference type="InterPro" id="IPR001647">
    <property type="entry name" value="HTH_TetR"/>
</dbReference>
<evidence type="ECO:0000256" key="1">
    <source>
        <dbReference type="ARBA" id="ARBA00023015"/>
    </source>
</evidence>
<dbReference type="EMBL" id="BOML01000039">
    <property type="protein sequence ID" value="GIE03685.1"/>
    <property type="molecule type" value="Genomic_DNA"/>
</dbReference>
<evidence type="ECO:0000256" key="2">
    <source>
        <dbReference type="ARBA" id="ARBA00023125"/>
    </source>
</evidence>
<dbReference type="PANTHER" id="PTHR30055">
    <property type="entry name" value="HTH-TYPE TRANSCRIPTIONAL REGULATOR RUTR"/>
    <property type="match status" value="1"/>
</dbReference>
<organism evidence="7 8">
    <name type="scientific">Paractinoplanes durhamensis</name>
    <dbReference type="NCBI Taxonomy" id="113563"/>
    <lineage>
        <taxon>Bacteria</taxon>
        <taxon>Bacillati</taxon>
        <taxon>Actinomycetota</taxon>
        <taxon>Actinomycetes</taxon>
        <taxon>Micromonosporales</taxon>
        <taxon>Micromonosporaceae</taxon>
        <taxon>Paractinoplanes</taxon>
    </lineage>
</organism>
<dbReference type="SUPFAM" id="SSF48498">
    <property type="entry name" value="Tetracyclin repressor-like, C-terminal domain"/>
    <property type="match status" value="1"/>
</dbReference>
<evidence type="ECO:0000259" key="6">
    <source>
        <dbReference type="PROSITE" id="PS50977"/>
    </source>
</evidence>
<keyword evidence="2 4" id="KW-0238">DNA-binding</keyword>
<dbReference type="InterPro" id="IPR036271">
    <property type="entry name" value="Tet_transcr_reg_TetR-rel_C_sf"/>
</dbReference>
<feature type="DNA-binding region" description="H-T-H motif" evidence="4">
    <location>
        <begin position="47"/>
        <end position="66"/>
    </location>
</feature>
<evidence type="ECO:0000256" key="4">
    <source>
        <dbReference type="PROSITE-ProRule" id="PRU00335"/>
    </source>
</evidence>
<dbReference type="InterPro" id="IPR009057">
    <property type="entry name" value="Homeodomain-like_sf"/>
</dbReference>
<dbReference type="InterPro" id="IPR050109">
    <property type="entry name" value="HTH-type_TetR-like_transc_reg"/>
</dbReference>
<name>A0ABQ3Z1K7_9ACTN</name>
<dbReference type="PROSITE" id="PS50977">
    <property type="entry name" value="HTH_TETR_2"/>
    <property type="match status" value="1"/>
</dbReference>
<sequence length="241" mass="26843">MKEPPWRPGVVRRPIKPERPAKTPLSQAQIIEAALRIVKTEGIDGVSMRRLAAEFDTGPSSLYAHVASKDELLQLMFEEVCGLVEVPPFDPARWQDQVREIARSGHQALMDHYDLARSALATIPSGPNAMRISEALLRLMLAGGVPPRVASWAMDRIFLYITADAYEMSIWRTERQTTGAKDDAFADELSEDLMAYFEQLPADTYPNLKKHAKDMVGGGTDARFELGLDLLVGGLDKYVMK</sequence>
<dbReference type="RefSeq" id="WP_239132686.1">
    <property type="nucleotide sequence ID" value="NZ_BAAATX010000006.1"/>
</dbReference>
<reference evidence="7 8" key="1">
    <citation type="submission" date="2021-01" db="EMBL/GenBank/DDBJ databases">
        <title>Whole genome shotgun sequence of Actinoplanes durhamensis NBRC 14914.</title>
        <authorList>
            <person name="Komaki H."/>
            <person name="Tamura T."/>
        </authorList>
    </citation>
    <scope>NUCLEOTIDE SEQUENCE [LARGE SCALE GENOMIC DNA]</scope>
    <source>
        <strain evidence="7 8">NBRC 14914</strain>
    </source>
</reference>
<proteinExistence type="predicted"/>
<evidence type="ECO:0000313" key="8">
    <source>
        <dbReference type="Proteomes" id="UP000637628"/>
    </source>
</evidence>
<dbReference type="SUPFAM" id="SSF46689">
    <property type="entry name" value="Homeodomain-like"/>
    <property type="match status" value="1"/>
</dbReference>
<feature type="region of interest" description="Disordered" evidence="5">
    <location>
        <begin position="1"/>
        <end position="23"/>
    </location>
</feature>
<dbReference type="Pfam" id="PF00440">
    <property type="entry name" value="TetR_N"/>
    <property type="match status" value="1"/>
</dbReference>
<protein>
    <submittedName>
        <fullName evidence="7">Transcriptional regulator</fullName>
    </submittedName>
</protein>